<gene>
    <name evidence="4" type="primary">garK_7</name>
    <name evidence="4" type="ORF">SDC9_91459</name>
</gene>
<sequence>MKIVIAPDSFKGSLSSMEVANSIERGIKKVNEGIEIIKVPMADGGEGTVEALIHCTQGSLEYIKVKDPLYREVDSYYGILGDGVTAIIEMAAASGLTLLKEEERNPLRTTTYGTGQLILHALDKGCRNFISGIGGSATNDGGAGMLTALGAKLLDKSGSEIRLGGEGLSDLHKINLESFDKRIYESNFIIACDVDNPLCGERGAAVVFAPQKGADRDMGEILDNNLHHYAQVVKETIGKDVEDIPGAGAAGGIGAAFFGFFNGKMERGIDVIIKLSNLEEKIRNADLVITGEGAMDFQTGFGKTPFGIAKLCEKHSVPIIGICGSLGKGYESLYSCGFSSIFSIIDKPMTLCEAMENTEVLLEGTAERIMRLISTFNS</sequence>
<dbReference type="EMBL" id="VSSQ01010612">
    <property type="protein sequence ID" value="MPM44777.1"/>
    <property type="molecule type" value="Genomic_DNA"/>
</dbReference>
<dbReference type="PANTHER" id="PTHR21599:SF0">
    <property type="entry name" value="GLYCERATE KINASE"/>
    <property type="match status" value="1"/>
</dbReference>
<name>A0A644ZVI5_9ZZZZ</name>
<dbReference type="NCBIfam" id="TIGR00045">
    <property type="entry name" value="glycerate kinase"/>
    <property type="match status" value="1"/>
</dbReference>
<dbReference type="InterPro" id="IPR018193">
    <property type="entry name" value="Glyc_kinase_flavodox-like_fold"/>
</dbReference>
<reference evidence="4" key="1">
    <citation type="submission" date="2019-08" db="EMBL/GenBank/DDBJ databases">
        <authorList>
            <person name="Kucharzyk K."/>
            <person name="Murdoch R.W."/>
            <person name="Higgins S."/>
            <person name="Loffler F."/>
        </authorList>
    </citation>
    <scope>NUCLEOTIDE SEQUENCE</scope>
</reference>
<accession>A0A644ZVI5</accession>
<dbReference type="InterPro" id="IPR018197">
    <property type="entry name" value="Glycerate_kinase_RE-like"/>
</dbReference>
<evidence type="ECO:0000256" key="1">
    <source>
        <dbReference type="ARBA" id="ARBA00006284"/>
    </source>
</evidence>
<dbReference type="InterPro" id="IPR036129">
    <property type="entry name" value="Glycerate_kinase_sf"/>
</dbReference>
<evidence type="ECO:0000256" key="2">
    <source>
        <dbReference type="ARBA" id="ARBA00022679"/>
    </source>
</evidence>
<dbReference type="EC" id="2.7.1.165" evidence="4"/>
<keyword evidence="2 4" id="KW-0808">Transferase</keyword>
<dbReference type="GO" id="GO:0008887">
    <property type="term" value="F:glycerate kinase activity"/>
    <property type="evidence" value="ECO:0007669"/>
    <property type="project" value="InterPro"/>
</dbReference>
<dbReference type="SUPFAM" id="SSF110738">
    <property type="entry name" value="Glycerate kinase I"/>
    <property type="match status" value="1"/>
</dbReference>
<dbReference type="InterPro" id="IPR004381">
    <property type="entry name" value="Glycerate_kinase"/>
</dbReference>
<dbReference type="PIRSF" id="PIRSF006078">
    <property type="entry name" value="GlxK"/>
    <property type="match status" value="1"/>
</dbReference>
<comment type="similarity">
    <text evidence="1">Belongs to the glycerate kinase type-1 family.</text>
</comment>
<proteinExistence type="inferred from homology"/>
<dbReference type="GO" id="GO:0043798">
    <property type="term" value="F:glycerate 2-kinase activity"/>
    <property type="evidence" value="ECO:0007669"/>
    <property type="project" value="UniProtKB-EC"/>
</dbReference>
<dbReference type="GO" id="GO:0031388">
    <property type="term" value="P:organic acid phosphorylation"/>
    <property type="evidence" value="ECO:0007669"/>
    <property type="project" value="InterPro"/>
</dbReference>
<comment type="caution">
    <text evidence="4">The sequence shown here is derived from an EMBL/GenBank/DDBJ whole genome shotgun (WGS) entry which is preliminary data.</text>
</comment>
<evidence type="ECO:0000313" key="4">
    <source>
        <dbReference type="EMBL" id="MPM44777.1"/>
    </source>
</evidence>
<dbReference type="Gene3D" id="3.40.50.10350">
    <property type="entry name" value="Glycerate kinase, domain 1"/>
    <property type="match status" value="1"/>
</dbReference>
<evidence type="ECO:0000256" key="3">
    <source>
        <dbReference type="ARBA" id="ARBA00022777"/>
    </source>
</evidence>
<keyword evidence="3 4" id="KW-0418">Kinase</keyword>
<protein>
    <submittedName>
        <fullName evidence="4">Glycerate 2-kinase</fullName>
        <ecNumber evidence="4">2.7.1.165</ecNumber>
    </submittedName>
</protein>
<dbReference type="AlphaFoldDB" id="A0A644ZVI5"/>
<dbReference type="PANTHER" id="PTHR21599">
    <property type="entry name" value="GLYCERATE KINASE"/>
    <property type="match status" value="1"/>
</dbReference>
<dbReference type="Gene3D" id="3.90.1510.10">
    <property type="entry name" value="Glycerate kinase, domain 2"/>
    <property type="match status" value="1"/>
</dbReference>
<dbReference type="Pfam" id="PF02595">
    <property type="entry name" value="Gly_kinase"/>
    <property type="match status" value="1"/>
</dbReference>
<organism evidence="4">
    <name type="scientific">bioreactor metagenome</name>
    <dbReference type="NCBI Taxonomy" id="1076179"/>
    <lineage>
        <taxon>unclassified sequences</taxon>
        <taxon>metagenomes</taxon>
        <taxon>ecological metagenomes</taxon>
    </lineage>
</organism>